<feature type="transmembrane region" description="Helical" evidence="2">
    <location>
        <begin position="307"/>
        <end position="325"/>
    </location>
</feature>
<reference evidence="4 5" key="1">
    <citation type="submission" date="2023-06" db="EMBL/GenBank/DDBJ databases">
        <title>Genome sequence of Methancorpusculaceae sp. Cs1.</title>
        <authorList>
            <person name="Protasov E."/>
            <person name="Platt K."/>
            <person name="Poehlein A."/>
            <person name="Daniel R."/>
            <person name="Brune A."/>
        </authorList>
    </citation>
    <scope>NUCLEOTIDE SEQUENCE [LARGE SCALE GENOMIC DNA]</scope>
    <source>
        <strain evidence="4 5">Cs1</strain>
    </source>
</reference>
<proteinExistence type="predicted"/>
<dbReference type="SUPFAM" id="SSF53807">
    <property type="entry name" value="Helical backbone' metal receptor"/>
    <property type="match status" value="1"/>
</dbReference>
<sequence>MKYIFLIVLILCLFAGTVNAEEWKPVSIVDDYGYVSQISSKPETIVSLAPTNTEILFALGLGDKVVGVTEYCSYPEEARTKPIVGGYSTINIEKIVAQNPDIIFGNTLNGKENIEHLRELGFTVICLNPDSVSGTYSAISTIGSAAGCPDVAESYILSMQKKIDNVTQSVGNTTTVPSVAHMLSVDPYWVSGNSTFQNELIELAGGKNIFSDVNGWGVVNIERLITADPDIILVSSGSGMGEDNGNVLLNTLVSDPRLSQLSAIKSNRLFVVDSDTFNRGGPRIVDALEELSVIIPSSGSGSPTPTTASGFGGLVLCIALAGIFLRRK</sequence>
<dbReference type="NCBIfam" id="NF038402">
    <property type="entry name" value="TroA_like"/>
    <property type="match status" value="1"/>
</dbReference>
<dbReference type="PANTHER" id="PTHR30535:SF34">
    <property type="entry name" value="MOLYBDATE-BINDING PROTEIN MOLA"/>
    <property type="match status" value="1"/>
</dbReference>
<evidence type="ECO:0000259" key="3">
    <source>
        <dbReference type="PROSITE" id="PS50983"/>
    </source>
</evidence>
<evidence type="ECO:0000313" key="4">
    <source>
        <dbReference type="EMBL" id="MDV0443149.1"/>
    </source>
</evidence>
<evidence type="ECO:0000313" key="5">
    <source>
        <dbReference type="Proteomes" id="UP001283212"/>
    </source>
</evidence>
<dbReference type="Proteomes" id="UP001283212">
    <property type="component" value="Unassembled WGS sequence"/>
</dbReference>
<dbReference type="InterPro" id="IPR050902">
    <property type="entry name" value="ABC_Transporter_SBP"/>
</dbReference>
<keyword evidence="2" id="KW-0472">Membrane</keyword>
<dbReference type="InterPro" id="IPR002491">
    <property type="entry name" value="ABC_transptr_periplasmic_BD"/>
</dbReference>
<keyword evidence="5" id="KW-1185">Reference proteome</keyword>
<accession>A0AAE4SBM3</accession>
<protein>
    <submittedName>
        <fullName evidence="4">Vitamin B12-binding protein</fullName>
    </submittedName>
</protein>
<keyword evidence="2" id="KW-0812">Transmembrane</keyword>
<dbReference type="CDD" id="cd01143">
    <property type="entry name" value="YvrC"/>
    <property type="match status" value="1"/>
</dbReference>
<dbReference type="InterPro" id="IPR054828">
    <property type="entry name" value="Vit_B12_bind_prot"/>
</dbReference>
<organism evidence="4 5">
    <name type="scientific">Methanorbis rubei</name>
    <dbReference type="NCBI Taxonomy" id="3028300"/>
    <lineage>
        <taxon>Archaea</taxon>
        <taxon>Methanobacteriati</taxon>
        <taxon>Methanobacteriota</taxon>
        <taxon>Stenosarchaea group</taxon>
        <taxon>Methanomicrobia</taxon>
        <taxon>Methanomicrobiales</taxon>
        <taxon>Methanocorpusculaceae</taxon>
        <taxon>Methanorbis</taxon>
    </lineage>
</organism>
<dbReference type="Gene3D" id="3.40.50.1980">
    <property type="entry name" value="Nitrogenase molybdenum iron protein domain"/>
    <property type="match status" value="2"/>
</dbReference>
<dbReference type="GO" id="GO:0071281">
    <property type="term" value="P:cellular response to iron ion"/>
    <property type="evidence" value="ECO:0007669"/>
    <property type="project" value="TreeGrafter"/>
</dbReference>
<feature type="domain" description="Fe/B12 periplasmic-binding" evidence="3">
    <location>
        <begin position="44"/>
        <end position="299"/>
    </location>
</feature>
<dbReference type="RefSeq" id="WP_338095682.1">
    <property type="nucleotide sequence ID" value="NZ_JAWDKB010000002.1"/>
</dbReference>
<comment type="caution">
    <text evidence="4">The sequence shown here is derived from an EMBL/GenBank/DDBJ whole genome shotgun (WGS) entry which is preliminary data.</text>
</comment>
<dbReference type="Pfam" id="PF01497">
    <property type="entry name" value="Peripla_BP_2"/>
    <property type="match status" value="1"/>
</dbReference>
<gene>
    <name evidence="4" type="primary">btuF</name>
    <name evidence="4" type="ORF">McpCs1_05170</name>
</gene>
<dbReference type="PROSITE" id="PS50983">
    <property type="entry name" value="FE_B12_PBP"/>
    <property type="match status" value="1"/>
</dbReference>
<keyword evidence="2" id="KW-1133">Transmembrane helix</keyword>
<dbReference type="AlphaFoldDB" id="A0AAE4SBM3"/>
<keyword evidence="1" id="KW-0732">Signal</keyword>
<evidence type="ECO:0000256" key="2">
    <source>
        <dbReference type="SAM" id="Phobius"/>
    </source>
</evidence>
<evidence type="ECO:0000256" key="1">
    <source>
        <dbReference type="ARBA" id="ARBA00022729"/>
    </source>
</evidence>
<name>A0AAE4SBM3_9EURY</name>
<dbReference type="PANTHER" id="PTHR30535">
    <property type="entry name" value="VITAMIN B12-BINDING PROTEIN"/>
    <property type="match status" value="1"/>
</dbReference>
<dbReference type="EMBL" id="JAWDKB010000002">
    <property type="protein sequence ID" value="MDV0443149.1"/>
    <property type="molecule type" value="Genomic_DNA"/>
</dbReference>